<dbReference type="CDD" id="cd00609">
    <property type="entry name" value="AAT_like"/>
    <property type="match status" value="1"/>
</dbReference>
<dbReference type="Gene3D" id="3.40.640.10">
    <property type="entry name" value="Type I PLP-dependent aspartate aminotransferase-like (Major domain)"/>
    <property type="match status" value="1"/>
</dbReference>
<keyword evidence="3 7" id="KW-0032">Aminotransferase</keyword>
<evidence type="ECO:0000256" key="4">
    <source>
        <dbReference type="ARBA" id="ARBA00022679"/>
    </source>
</evidence>
<evidence type="ECO:0000256" key="2">
    <source>
        <dbReference type="ARBA" id="ARBA00007441"/>
    </source>
</evidence>
<comment type="similarity">
    <text evidence="2">Belongs to the class-I pyridoxal-phosphate-dependent aminotransferase family.</text>
</comment>
<dbReference type="InterPro" id="IPR004839">
    <property type="entry name" value="Aminotransferase_I/II_large"/>
</dbReference>
<dbReference type="RefSeq" id="WP_032120077.1">
    <property type="nucleotide sequence ID" value="NZ_JACOOO010000004.1"/>
</dbReference>
<evidence type="ECO:0000256" key="5">
    <source>
        <dbReference type="ARBA" id="ARBA00022898"/>
    </source>
</evidence>
<evidence type="ECO:0000256" key="3">
    <source>
        <dbReference type="ARBA" id="ARBA00022576"/>
    </source>
</evidence>
<dbReference type="SUPFAM" id="SSF53383">
    <property type="entry name" value="PLP-dependent transferases"/>
    <property type="match status" value="1"/>
</dbReference>
<proteinExistence type="inferred from homology"/>
<feature type="domain" description="Aminotransferase class I/classII large" evidence="6">
    <location>
        <begin position="30"/>
        <end position="379"/>
    </location>
</feature>
<sequence>MKHKFISKRYWNNVSTPMGASGDLAKKYDDIINLSLGDPDLNTDLRIIEEAFNDASNGHTHYTNPLGDEELRLEISKYYKEEFNYDVALNECLVTTSGCHAMWLILESILDDGDEVIIPEPYFTPYPDQVKLARGKAVLLETFEEEMFQVNVERLEQCITNRTKAIIINTPSNPTGTCFSKTTLEDIAKVAIKHDLIVIADDIYTAFSYAEPFIPITTLDGMKERTISIRSFSKDYCMTGWRIGYVIAPKEIIQIMKDVNENNVFTAPSISQRAALHALRMRKEIQPGIIEEFKNRAYYAYERIREISYLSVLEPRGSLYLFVNIKKTGSTSREFCDKLLNEHHILAIPGDAFGKSGEGYIRIALTVGVNKLKEAFDRLL</sequence>
<keyword evidence="8" id="KW-1185">Reference proteome</keyword>
<dbReference type="Pfam" id="PF00155">
    <property type="entry name" value="Aminotran_1_2"/>
    <property type="match status" value="1"/>
</dbReference>
<dbReference type="Gene3D" id="3.90.1150.10">
    <property type="entry name" value="Aspartate Aminotransferase, domain 1"/>
    <property type="match status" value="1"/>
</dbReference>
<comment type="caution">
    <text evidence="7">The sequence shown here is derived from an EMBL/GenBank/DDBJ whole genome shotgun (WGS) entry which is preliminary data.</text>
</comment>
<dbReference type="PANTHER" id="PTHR46383">
    <property type="entry name" value="ASPARTATE AMINOTRANSFERASE"/>
    <property type="match status" value="1"/>
</dbReference>
<dbReference type="InterPro" id="IPR015422">
    <property type="entry name" value="PyrdxlP-dep_Trfase_small"/>
</dbReference>
<name>A0ABR7DAC7_9CLOT</name>
<dbReference type="GO" id="GO:0008483">
    <property type="term" value="F:transaminase activity"/>
    <property type="evidence" value="ECO:0007669"/>
    <property type="project" value="UniProtKB-KW"/>
</dbReference>
<reference evidence="7 8" key="1">
    <citation type="submission" date="2020-08" db="EMBL/GenBank/DDBJ databases">
        <title>Genome public.</title>
        <authorList>
            <person name="Liu C."/>
            <person name="Sun Q."/>
        </authorList>
    </citation>
    <scope>NUCLEOTIDE SEQUENCE [LARGE SCALE GENOMIC DNA]</scope>
    <source>
        <strain evidence="7 8">NSJ-6</strain>
    </source>
</reference>
<keyword evidence="5" id="KW-0663">Pyridoxal phosphate</keyword>
<keyword evidence="4" id="KW-0808">Transferase</keyword>
<evidence type="ECO:0000313" key="7">
    <source>
        <dbReference type="EMBL" id="MBC5628100.1"/>
    </source>
</evidence>
<evidence type="ECO:0000259" key="6">
    <source>
        <dbReference type="Pfam" id="PF00155"/>
    </source>
</evidence>
<dbReference type="EMBL" id="JACOOO010000004">
    <property type="protein sequence ID" value="MBC5628100.1"/>
    <property type="molecule type" value="Genomic_DNA"/>
</dbReference>
<gene>
    <name evidence="7" type="ORF">H8S20_04245</name>
</gene>
<dbReference type="InterPro" id="IPR050596">
    <property type="entry name" value="AspAT/PAT-like"/>
</dbReference>
<evidence type="ECO:0000256" key="1">
    <source>
        <dbReference type="ARBA" id="ARBA00001933"/>
    </source>
</evidence>
<dbReference type="InterPro" id="IPR015421">
    <property type="entry name" value="PyrdxlP-dep_Trfase_major"/>
</dbReference>
<accession>A0ABR7DAC7</accession>
<protein>
    <submittedName>
        <fullName evidence="7">Pyridoxal phosphate-dependent aminotransferase</fullName>
    </submittedName>
</protein>
<dbReference type="Proteomes" id="UP000596929">
    <property type="component" value="Unassembled WGS sequence"/>
</dbReference>
<comment type="cofactor">
    <cofactor evidence="1">
        <name>pyridoxal 5'-phosphate</name>
        <dbReference type="ChEBI" id="CHEBI:597326"/>
    </cofactor>
</comment>
<dbReference type="InterPro" id="IPR015424">
    <property type="entry name" value="PyrdxlP-dep_Trfase"/>
</dbReference>
<organism evidence="7 8">
    <name type="scientific">Clostridium hominis</name>
    <dbReference type="NCBI Taxonomy" id="2763036"/>
    <lineage>
        <taxon>Bacteria</taxon>
        <taxon>Bacillati</taxon>
        <taxon>Bacillota</taxon>
        <taxon>Clostridia</taxon>
        <taxon>Eubacteriales</taxon>
        <taxon>Clostridiaceae</taxon>
        <taxon>Clostridium</taxon>
    </lineage>
</organism>
<dbReference type="PANTHER" id="PTHR46383:SF1">
    <property type="entry name" value="ASPARTATE AMINOTRANSFERASE"/>
    <property type="match status" value="1"/>
</dbReference>
<evidence type="ECO:0000313" key="8">
    <source>
        <dbReference type="Proteomes" id="UP000596929"/>
    </source>
</evidence>
<dbReference type="NCBIfam" id="NF004975">
    <property type="entry name" value="PRK06348.1"/>
    <property type="match status" value="1"/>
</dbReference>